<dbReference type="EMBL" id="JBHTMB010000322">
    <property type="protein sequence ID" value="MFD1237960.1"/>
    <property type="molecule type" value="Genomic_DNA"/>
</dbReference>
<protein>
    <submittedName>
        <fullName evidence="1">Uncharacterized protein</fullName>
    </submittedName>
</protein>
<gene>
    <name evidence="1" type="ORF">ACFQ34_32140</name>
</gene>
<proteinExistence type="predicted"/>
<keyword evidence="2" id="KW-1185">Reference proteome</keyword>
<evidence type="ECO:0000313" key="2">
    <source>
        <dbReference type="Proteomes" id="UP001597182"/>
    </source>
</evidence>
<dbReference type="RefSeq" id="WP_339122618.1">
    <property type="nucleotide sequence ID" value="NZ_JBHTMB010000322.1"/>
</dbReference>
<reference evidence="2" key="1">
    <citation type="journal article" date="2019" name="Int. J. Syst. Evol. Microbiol.">
        <title>The Global Catalogue of Microorganisms (GCM) 10K type strain sequencing project: providing services to taxonomists for standard genome sequencing and annotation.</title>
        <authorList>
            <consortium name="The Broad Institute Genomics Platform"/>
            <consortium name="The Broad Institute Genome Sequencing Center for Infectious Disease"/>
            <person name="Wu L."/>
            <person name="Ma J."/>
        </authorList>
    </citation>
    <scope>NUCLEOTIDE SEQUENCE [LARGE SCALE GENOMIC DNA]</scope>
    <source>
        <strain evidence="2">CCUG 49018</strain>
    </source>
</reference>
<name>A0ABW3VT01_9PSEU</name>
<comment type="caution">
    <text evidence="1">The sequence shown here is derived from an EMBL/GenBank/DDBJ whole genome shotgun (WGS) entry which is preliminary data.</text>
</comment>
<organism evidence="1 2">
    <name type="scientific">Pseudonocardia benzenivorans</name>
    <dbReference type="NCBI Taxonomy" id="228005"/>
    <lineage>
        <taxon>Bacteria</taxon>
        <taxon>Bacillati</taxon>
        <taxon>Actinomycetota</taxon>
        <taxon>Actinomycetes</taxon>
        <taxon>Pseudonocardiales</taxon>
        <taxon>Pseudonocardiaceae</taxon>
        <taxon>Pseudonocardia</taxon>
    </lineage>
</organism>
<evidence type="ECO:0000313" key="1">
    <source>
        <dbReference type="EMBL" id="MFD1237960.1"/>
    </source>
</evidence>
<accession>A0ABW3VT01</accession>
<dbReference type="Proteomes" id="UP001597182">
    <property type="component" value="Unassembled WGS sequence"/>
</dbReference>
<sequence length="44" mass="4785">MIHLPRLDGYGVEAVRDALTARIVTCLSSYTASSGSRTGWTRCL</sequence>